<sequence>MSHDLKEENDMKAKVLRSEYLSRRAWMTARCDTLELPDGRIVPEYYVLEYPDWVSTIALTEQGDFVFVRQYRHGLGVTEYELCSGVCDPSDASPLEAAQRELLEETGFGGGQWEPIMTISANPGTQNNLTHCFVARGVRPVGERHLDDTEDLTVHVLSLDQVRELLLGDRIKQATHVAPLWKFFAQQKWV</sequence>
<reference evidence="3" key="1">
    <citation type="submission" date="2020-10" db="EMBL/GenBank/DDBJ databases">
        <authorList>
            <person name="Gilroy R."/>
        </authorList>
    </citation>
    <scope>NUCLEOTIDE SEQUENCE</scope>
    <source>
        <strain evidence="3">1383</strain>
    </source>
</reference>
<dbReference type="AlphaFoldDB" id="A0A9D1H9W6"/>
<accession>A0A9D1H9W6</accession>
<evidence type="ECO:0000313" key="3">
    <source>
        <dbReference type="EMBL" id="HIT97949.1"/>
    </source>
</evidence>
<protein>
    <submittedName>
        <fullName evidence="3">NUDIX hydrolase</fullName>
    </submittedName>
</protein>
<dbReference type="EMBL" id="DVLY01000089">
    <property type="protein sequence ID" value="HIT97949.1"/>
    <property type="molecule type" value="Genomic_DNA"/>
</dbReference>
<dbReference type="Proteomes" id="UP000824161">
    <property type="component" value="Unassembled WGS sequence"/>
</dbReference>
<dbReference type="InterPro" id="IPR015797">
    <property type="entry name" value="NUDIX_hydrolase-like_dom_sf"/>
</dbReference>
<feature type="domain" description="Nudix hydrolase" evidence="2">
    <location>
        <begin position="49"/>
        <end position="183"/>
    </location>
</feature>
<dbReference type="GO" id="GO:0016787">
    <property type="term" value="F:hydrolase activity"/>
    <property type="evidence" value="ECO:0007669"/>
    <property type="project" value="UniProtKB-KW"/>
</dbReference>
<proteinExistence type="predicted"/>
<comment type="caution">
    <text evidence="3">The sequence shown here is derived from an EMBL/GenBank/DDBJ whole genome shotgun (WGS) entry which is preliminary data.</text>
</comment>
<dbReference type="InterPro" id="IPR000086">
    <property type="entry name" value="NUDIX_hydrolase_dom"/>
</dbReference>
<name>A0A9D1H9W6_9FLAO</name>
<dbReference type="CDD" id="cd03424">
    <property type="entry name" value="NUDIX_ADPRase_Nudt5_UGPPase_Nudt14"/>
    <property type="match status" value="1"/>
</dbReference>
<dbReference type="Gene3D" id="3.90.79.10">
    <property type="entry name" value="Nucleoside Triphosphate Pyrophosphohydrolase"/>
    <property type="match status" value="1"/>
</dbReference>
<dbReference type="GO" id="GO:0006753">
    <property type="term" value="P:nucleoside phosphate metabolic process"/>
    <property type="evidence" value="ECO:0007669"/>
    <property type="project" value="TreeGrafter"/>
</dbReference>
<reference evidence="3" key="2">
    <citation type="journal article" date="2021" name="PeerJ">
        <title>Extensive microbial diversity within the chicken gut microbiome revealed by metagenomics and culture.</title>
        <authorList>
            <person name="Gilroy R."/>
            <person name="Ravi A."/>
            <person name="Getino M."/>
            <person name="Pursley I."/>
            <person name="Horton D.L."/>
            <person name="Alikhan N.F."/>
            <person name="Baker D."/>
            <person name="Gharbi K."/>
            <person name="Hall N."/>
            <person name="Watson M."/>
            <person name="Adriaenssens E.M."/>
            <person name="Foster-Nyarko E."/>
            <person name="Jarju S."/>
            <person name="Secka A."/>
            <person name="Antonio M."/>
            <person name="Oren A."/>
            <person name="Chaudhuri R.R."/>
            <person name="La Ragione R."/>
            <person name="Hildebrand F."/>
            <person name="Pallen M.J."/>
        </authorList>
    </citation>
    <scope>NUCLEOTIDE SEQUENCE</scope>
    <source>
        <strain evidence="3">1383</strain>
    </source>
</reference>
<keyword evidence="1 3" id="KW-0378">Hydrolase</keyword>
<dbReference type="SUPFAM" id="SSF55811">
    <property type="entry name" value="Nudix"/>
    <property type="match status" value="1"/>
</dbReference>
<gene>
    <name evidence="3" type="ORF">IAC44_03825</name>
</gene>
<dbReference type="PANTHER" id="PTHR11839:SF1">
    <property type="entry name" value="ADP-SUGAR PYROPHOSPHATASE"/>
    <property type="match status" value="1"/>
</dbReference>
<dbReference type="GO" id="GO:0019693">
    <property type="term" value="P:ribose phosphate metabolic process"/>
    <property type="evidence" value="ECO:0007669"/>
    <property type="project" value="TreeGrafter"/>
</dbReference>
<dbReference type="PANTHER" id="PTHR11839">
    <property type="entry name" value="UDP/ADP-SUGAR PYROPHOSPHATASE"/>
    <property type="match status" value="1"/>
</dbReference>
<dbReference type="PROSITE" id="PS51462">
    <property type="entry name" value="NUDIX"/>
    <property type="match status" value="1"/>
</dbReference>
<evidence type="ECO:0000256" key="1">
    <source>
        <dbReference type="ARBA" id="ARBA00022801"/>
    </source>
</evidence>
<organism evidence="3 4">
    <name type="scientific">Candidatus Merdimorpha stercoravium</name>
    <dbReference type="NCBI Taxonomy" id="2840863"/>
    <lineage>
        <taxon>Bacteria</taxon>
        <taxon>Pseudomonadati</taxon>
        <taxon>Bacteroidota</taxon>
        <taxon>Flavobacteriia</taxon>
        <taxon>Flavobacteriales</taxon>
        <taxon>Candidatus Merdimorpha</taxon>
    </lineage>
</organism>
<evidence type="ECO:0000259" key="2">
    <source>
        <dbReference type="PROSITE" id="PS51462"/>
    </source>
</evidence>
<dbReference type="Pfam" id="PF00293">
    <property type="entry name" value="NUDIX"/>
    <property type="match status" value="1"/>
</dbReference>
<evidence type="ECO:0000313" key="4">
    <source>
        <dbReference type="Proteomes" id="UP000824161"/>
    </source>
</evidence>